<dbReference type="PANTHER" id="PTHR33748">
    <property type="entry name" value="PROTEIN CBG04600"/>
    <property type="match status" value="1"/>
</dbReference>
<dbReference type="PANTHER" id="PTHR33748:SF6">
    <property type="entry name" value="TPM_PHOSPHATASE DOMAIN-CONTAINING PROTEIN"/>
    <property type="match status" value="1"/>
</dbReference>
<feature type="region of interest" description="Disordered" evidence="1">
    <location>
        <begin position="255"/>
        <end position="289"/>
    </location>
</feature>
<keyword evidence="2" id="KW-0812">Transmembrane</keyword>
<evidence type="ECO:0000313" key="5">
    <source>
        <dbReference type="WBParaSite" id="jg6220"/>
    </source>
</evidence>
<proteinExistence type="predicted"/>
<dbReference type="WBParaSite" id="jg6220">
    <property type="protein sequence ID" value="jg6220"/>
    <property type="gene ID" value="jg6220"/>
</dbReference>
<evidence type="ECO:0000256" key="3">
    <source>
        <dbReference type="SAM" id="SignalP"/>
    </source>
</evidence>
<dbReference type="AlphaFoldDB" id="A0A915EIE0"/>
<evidence type="ECO:0000256" key="1">
    <source>
        <dbReference type="SAM" id="MobiDB-lite"/>
    </source>
</evidence>
<feature type="region of interest" description="Disordered" evidence="1">
    <location>
        <begin position="185"/>
        <end position="216"/>
    </location>
</feature>
<evidence type="ECO:0000313" key="4">
    <source>
        <dbReference type="Proteomes" id="UP000887574"/>
    </source>
</evidence>
<feature type="chain" id="PRO_5036735662" evidence="3">
    <location>
        <begin position="31"/>
        <end position="365"/>
    </location>
</feature>
<feature type="compositionally biased region" description="Gly residues" evidence="1">
    <location>
        <begin position="316"/>
        <end position="325"/>
    </location>
</feature>
<feature type="signal peptide" evidence="3">
    <location>
        <begin position="1"/>
        <end position="30"/>
    </location>
</feature>
<accession>A0A915EIE0</accession>
<reference evidence="5" key="1">
    <citation type="submission" date="2022-11" db="UniProtKB">
        <authorList>
            <consortium name="WormBaseParasite"/>
        </authorList>
    </citation>
    <scope>IDENTIFICATION</scope>
</reference>
<evidence type="ECO:0000256" key="2">
    <source>
        <dbReference type="SAM" id="Phobius"/>
    </source>
</evidence>
<dbReference type="Proteomes" id="UP000887574">
    <property type="component" value="Unplaced"/>
</dbReference>
<dbReference type="InterPro" id="IPR033438">
    <property type="entry name" value="MOLO1"/>
</dbReference>
<keyword evidence="2" id="KW-0472">Membrane</keyword>
<name>A0A915EIE0_9BILA</name>
<organism evidence="4 5">
    <name type="scientific">Ditylenchus dipsaci</name>
    <dbReference type="NCBI Taxonomy" id="166011"/>
    <lineage>
        <taxon>Eukaryota</taxon>
        <taxon>Metazoa</taxon>
        <taxon>Ecdysozoa</taxon>
        <taxon>Nematoda</taxon>
        <taxon>Chromadorea</taxon>
        <taxon>Rhabditida</taxon>
        <taxon>Tylenchina</taxon>
        <taxon>Tylenchomorpha</taxon>
        <taxon>Sphaerularioidea</taxon>
        <taxon>Anguinidae</taxon>
        <taxon>Anguininae</taxon>
        <taxon>Ditylenchus</taxon>
    </lineage>
</organism>
<keyword evidence="3" id="KW-0732">Signal</keyword>
<keyword evidence="4" id="KW-1185">Reference proteome</keyword>
<dbReference type="Pfam" id="PF17175">
    <property type="entry name" value="MOLO1"/>
    <property type="match status" value="1"/>
</dbReference>
<feature type="transmembrane region" description="Helical" evidence="2">
    <location>
        <begin position="224"/>
        <end position="247"/>
    </location>
</feature>
<feature type="region of interest" description="Disordered" evidence="1">
    <location>
        <begin position="316"/>
        <end position="365"/>
    </location>
</feature>
<sequence>MARPGPRRGVLNLNLPVLLILFCLLENGAGQGGGGQEWEASNYPNPTADGYAKCNMKSPANICDPDGVLTESERYRVNYELNQLESRTRQPQAKHVRGGSENAVKMMANDILRKWTLDKQCMKSLVIVVSTEDKKFWVARDNRVPVYAAEFTDIFTAQKPLFKDGNYPQALLNIIESTWDKALAKQSQVPPDSRGEPFTPSDRGGKHPPSDKGGSGFSMPKIPMWFWLGLIFIIIPTLCCCCCLYFCCCRRKGAADGGASNKRQGPSDLPDEEYGGNRPAPRRGFGGGGGMQNLIGGIGAGAIGNTVSNWFRNRNAGGGGAGGGQSPPPATGGYGDYVPPGQKAGGGRAMYPSAEVKDEGGGGGW</sequence>
<dbReference type="GO" id="GO:0005892">
    <property type="term" value="C:acetylcholine-gated channel complex"/>
    <property type="evidence" value="ECO:0007669"/>
    <property type="project" value="InterPro"/>
</dbReference>
<feature type="compositionally biased region" description="Basic and acidic residues" evidence="1">
    <location>
        <begin position="355"/>
        <end position="365"/>
    </location>
</feature>
<dbReference type="Gene3D" id="3.10.310.50">
    <property type="match status" value="1"/>
</dbReference>
<protein>
    <submittedName>
        <fullName evidence="5">TPM domain-containing protein</fullName>
    </submittedName>
</protein>
<keyword evidence="2" id="KW-1133">Transmembrane helix</keyword>